<proteinExistence type="predicted"/>
<accession>A0A2I7RXB5</accession>
<organism evidence="2 3">
    <name type="scientific">Vibrio phage 1.249.A._10N.261.55.B9</name>
    <dbReference type="NCBI Taxonomy" id="1881268"/>
    <lineage>
        <taxon>Viruses</taxon>
        <taxon>Varidnaviria</taxon>
        <taxon>Abadenavirae</taxon>
        <taxon>Produgelaviricota</taxon>
        <taxon>Belvinaviricetes</taxon>
        <taxon>Vinavirales</taxon>
        <taxon>Autolykiviridae</taxon>
        <taxon>Livvievirus</taxon>
        <taxon>Livvievirus viph1249a</taxon>
    </lineage>
</organism>
<keyword evidence="3" id="KW-1185">Reference proteome</keyword>
<dbReference type="EMBL" id="MG592615">
    <property type="protein sequence ID" value="AUR98300.1"/>
    <property type="molecule type" value="Genomic_DNA"/>
</dbReference>
<evidence type="ECO:0000256" key="1">
    <source>
        <dbReference type="SAM" id="MobiDB-lite"/>
    </source>
</evidence>
<sequence>MPNKNSRNGIHSQRLKAIRPYVNFDFDLRQELTPYQKRKIKQYYDEIDALTARPYQVYKPKSKQRLKKAQEFAQHEKQLPGLKVAFIPTNGKDRATIRFNKKGDIVATTEHVTTRVLSLDTMELITDPIGHVEKVIAQDKQAKRFTALCGRYEIPVSQSRATIGNFIANLTAKYSNEDANNFHGNWLHGIAAHHFQNQADYSDYMTEKQANKRKLQADRKRARRRAKYAAAKGRR</sequence>
<evidence type="ECO:0000313" key="3">
    <source>
        <dbReference type="Proteomes" id="UP000275031"/>
    </source>
</evidence>
<evidence type="ECO:0000313" key="2">
    <source>
        <dbReference type="EMBL" id="AUR98300.1"/>
    </source>
</evidence>
<gene>
    <name evidence="2" type="ORF">NVP1249A_06</name>
</gene>
<name>A0A2I7RXB5_9VIRU</name>
<protein>
    <submittedName>
        <fullName evidence="2">Coil containing protein</fullName>
    </submittedName>
</protein>
<feature type="compositionally biased region" description="Basic residues" evidence="1">
    <location>
        <begin position="220"/>
        <end position="235"/>
    </location>
</feature>
<reference evidence="2 3" key="1">
    <citation type="submission" date="2017-11" db="EMBL/GenBank/DDBJ databases">
        <title>A major lineage of nontailed dsDNA viruses as unrecognized killers of marine bacteria.</title>
        <authorList>
            <person name="Kauffman K.M."/>
            <person name="Hussain F.A."/>
            <person name="Yang J."/>
            <person name="Arevalo P."/>
            <person name="Brown J.M."/>
            <person name="Chang W.K."/>
            <person name="VanInsberghe D."/>
            <person name="Elsherbini J."/>
            <person name="Cutler M.B."/>
            <person name="Kelly L."/>
            <person name="Polz M.F."/>
        </authorList>
    </citation>
    <scope>NUCLEOTIDE SEQUENCE [LARGE SCALE GENOMIC DNA]</scope>
</reference>
<feature type="region of interest" description="Disordered" evidence="1">
    <location>
        <begin position="210"/>
        <end position="235"/>
    </location>
</feature>
<feature type="compositionally biased region" description="Basic and acidic residues" evidence="1">
    <location>
        <begin position="210"/>
        <end position="219"/>
    </location>
</feature>
<dbReference type="Proteomes" id="UP000275031">
    <property type="component" value="Segment"/>
</dbReference>